<organism evidence="2 3">
    <name type="scientific">Orchesella dallaii</name>
    <dbReference type="NCBI Taxonomy" id="48710"/>
    <lineage>
        <taxon>Eukaryota</taxon>
        <taxon>Metazoa</taxon>
        <taxon>Ecdysozoa</taxon>
        <taxon>Arthropoda</taxon>
        <taxon>Hexapoda</taxon>
        <taxon>Collembola</taxon>
        <taxon>Entomobryomorpha</taxon>
        <taxon>Entomobryoidea</taxon>
        <taxon>Orchesellidae</taxon>
        <taxon>Orchesellinae</taxon>
        <taxon>Orchesella</taxon>
    </lineage>
</organism>
<keyword evidence="1" id="KW-0472">Membrane</keyword>
<reference evidence="2 3" key="1">
    <citation type="submission" date="2024-08" db="EMBL/GenBank/DDBJ databases">
        <authorList>
            <person name="Cucini C."/>
            <person name="Frati F."/>
        </authorList>
    </citation>
    <scope>NUCLEOTIDE SEQUENCE [LARGE SCALE GENOMIC DNA]</scope>
</reference>
<evidence type="ECO:0000256" key="1">
    <source>
        <dbReference type="SAM" id="Phobius"/>
    </source>
</evidence>
<evidence type="ECO:0000313" key="2">
    <source>
        <dbReference type="EMBL" id="CAL8096136.1"/>
    </source>
</evidence>
<comment type="caution">
    <text evidence="2">The sequence shown here is derived from an EMBL/GenBank/DDBJ whole genome shotgun (WGS) entry which is preliminary data.</text>
</comment>
<gene>
    <name evidence="2" type="ORF">ODALV1_LOCUS9277</name>
</gene>
<evidence type="ECO:0000313" key="3">
    <source>
        <dbReference type="Proteomes" id="UP001642540"/>
    </source>
</evidence>
<feature type="transmembrane region" description="Helical" evidence="1">
    <location>
        <begin position="25"/>
        <end position="45"/>
    </location>
</feature>
<protein>
    <recommendedName>
        <fullName evidence="4">Transmembrane protein</fullName>
    </recommendedName>
</protein>
<feature type="transmembrane region" description="Helical" evidence="1">
    <location>
        <begin position="92"/>
        <end position="113"/>
    </location>
</feature>
<name>A0ABP1QAP4_9HEXA</name>
<dbReference type="Proteomes" id="UP001642540">
    <property type="component" value="Unassembled WGS sequence"/>
</dbReference>
<keyword evidence="1" id="KW-1133">Transmembrane helix</keyword>
<keyword evidence="3" id="KW-1185">Reference proteome</keyword>
<evidence type="ECO:0008006" key="4">
    <source>
        <dbReference type="Google" id="ProtNLM"/>
    </source>
</evidence>
<keyword evidence="1" id="KW-0812">Transmembrane</keyword>
<sequence length="208" mass="23382">MQPNITGPSIFELVQRTKKFVRFELAHAGVAVAIFFGIFLILEPWNYNSGSSEGRPYWMVGPPLIYFMIDLLLGLMLHFGNANELRPKSCKLWMIFQVGNLIQLTLLGFLMIWEIEFVDYSYLKLIAALVVLYLYKSFRISIMQTLVKDMSARCSIVSSVERNAPSSRSHQIVSEQILRPTFAISVQQPEAAATGVVLGGNVKLESSA</sequence>
<accession>A0ABP1QAP4</accession>
<dbReference type="EMBL" id="CAXLJM020000027">
    <property type="protein sequence ID" value="CAL8096136.1"/>
    <property type="molecule type" value="Genomic_DNA"/>
</dbReference>
<feature type="transmembrane region" description="Helical" evidence="1">
    <location>
        <begin position="119"/>
        <end position="135"/>
    </location>
</feature>
<feature type="transmembrane region" description="Helical" evidence="1">
    <location>
        <begin position="57"/>
        <end position="80"/>
    </location>
</feature>
<proteinExistence type="predicted"/>